<dbReference type="Proteomes" id="UP000603200">
    <property type="component" value="Unassembled WGS sequence"/>
</dbReference>
<evidence type="ECO:0008006" key="3">
    <source>
        <dbReference type="Google" id="ProtNLM"/>
    </source>
</evidence>
<dbReference type="Pfam" id="PF02450">
    <property type="entry name" value="LCAT"/>
    <property type="match status" value="1"/>
</dbReference>
<keyword evidence="2" id="KW-1185">Reference proteome</keyword>
<comment type="caution">
    <text evidence="1">The sequence shown here is derived from an EMBL/GenBank/DDBJ whole genome shotgun (WGS) entry which is preliminary data.</text>
</comment>
<name>A0ABQ3ZHV4_9ACTN</name>
<protein>
    <recommendedName>
        <fullName evidence="3">Lecithin:cholesterol acyltransferase</fullName>
    </recommendedName>
</protein>
<accession>A0ABQ3ZHV4</accession>
<reference evidence="1 2" key="1">
    <citation type="submission" date="2021-01" db="EMBL/GenBank/DDBJ databases">
        <title>Whole genome shotgun sequence of Actinoplanes humidus NBRC 14915.</title>
        <authorList>
            <person name="Komaki H."/>
            <person name="Tamura T."/>
        </authorList>
    </citation>
    <scope>NUCLEOTIDE SEQUENCE [LARGE SCALE GENOMIC DNA]</scope>
    <source>
        <strain evidence="1 2">NBRC 14915</strain>
    </source>
</reference>
<evidence type="ECO:0000313" key="2">
    <source>
        <dbReference type="Proteomes" id="UP000603200"/>
    </source>
</evidence>
<dbReference type="InterPro" id="IPR029058">
    <property type="entry name" value="AB_hydrolase_fold"/>
</dbReference>
<dbReference type="InterPro" id="IPR003386">
    <property type="entry name" value="LACT/PDAT_acylTrfase"/>
</dbReference>
<dbReference type="PANTHER" id="PTHR11440">
    <property type="entry name" value="LECITHIN-CHOLESTEROL ACYLTRANSFERASE-RELATED"/>
    <property type="match status" value="1"/>
</dbReference>
<dbReference type="SUPFAM" id="SSF53474">
    <property type="entry name" value="alpha/beta-Hydrolases"/>
    <property type="match status" value="1"/>
</dbReference>
<dbReference type="Gene3D" id="3.40.50.1820">
    <property type="entry name" value="alpha/beta hydrolase"/>
    <property type="match status" value="1"/>
</dbReference>
<evidence type="ECO:0000313" key="1">
    <source>
        <dbReference type="EMBL" id="GIE18117.1"/>
    </source>
</evidence>
<organism evidence="1 2">
    <name type="scientific">Winogradskya humida</name>
    <dbReference type="NCBI Taxonomy" id="113566"/>
    <lineage>
        <taxon>Bacteria</taxon>
        <taxon>Bacillati</taxon>
        <taxon>Actinomycetota</taxon>
        <taxon>Actinomycetes</taxon>
        <taxon>Micromonosporales</taxon>
        <taxon>Micromonosporaceae</taxon>
        <taxon>Winogradskya</taxon>
    </lineage>
</organism>
<sequence>MLIPGTAKCPDAVIVIPGIMGSELIEAATNRPLWGLADPRWYLRAWTSGSSLEALRVSDAERAGHTGRIIPSRLLRFPVVAPLLRGFEPYTALLGSIRRTVAAPEAVLPFPYDWRLSVAHNASRLAEVADDHLRRWRQSPRGSTSAKLILVAHSMGGLIASYFTALLGGSSEVRIILTLGTPFRGSVKAVQILNSGVGTPAPLPHRRLRQMTATMPGLHELLPSYRCVADGAGARPITPAEVADIGGDAGLAEESARLHQRLAATTNPTLQSVVGLWQPTAQTFTLIGGVVTAQQWSYPSDSSVAGPVDRGGDETVARDAASSTADPFYVTQTHGALARTPEVIDHVRGVLTDHPPGAWLGESAAVSLQLPDVAVAGEEFRITLAGVPDPASIACRITDAVDERSVAHPLLAPADGSLEARITLTVPGVYRIAAKGQSFSPVTQLLMAIPRRGSARDDV</sequence>
<dbReference type="EMBL" id="BOMN01000013">
    <property type="protein sequence ID" value="GIE18117.1"/>
    <property type="molecule type" value="Genomic_DNA"/>
</dbReference>
<gene>
    <name evidence="1" type="ORF">Ahu01nite_012190</name>
</gene>
<proteinExistence type="predicted"/>